<gene>
    <name evidence="3" type="ORF">AX774_g29</name>
</gene>
<dbReference type="Pfam" id="PF03358">
    <property type="entry name" value="FMN_red"/>
    <property type="match status" value="1"/>
</dbReference>
<dbReference type="InterPro" id="IPR029039">
    <property type="entry name" value="Flavoprotein-like_sf"/>
</dbReference>
<evidence type="ECO:0000313" key="4">
    <source>
        <dbReference type="Proteomes" id="UP000188320"/>
    </source>
</evidence>
<evidence type="ECO:0000256" key="1">
    <source>
        <dbReference type="ARBA" id="ARBA00006961"/>
    </source>
</evidence>
<dbReference type="Gene3D" id="3.40.50.360">
    <property type="match status" value="1"/>
</dbReference>
<dbReference type="PROSITE" id="PS50902">
    <property type="entry name" value="FLAVODOXIN_LIKE"/>
    <property type="match status" value="1"/>
</dbReference>
<dbReference type="FunFam" id="3.40.50.360:FF:000001">
    <property type="entry name" value="NAD(P)H dehydrogenase (Quinone) FQR1-like"/>
    <property type="match status" value="1"/>
</dbReference>
<dbReference type="SUPFAM" id="SSF52218">
    <property type="entry name" value="Flavoproteins"/>
    <property type="match status" value="1"/>
</dbReference>
<dbReference type="InterPro" id="IPR010089">
    <property type="entry name" value="Flavoprotein_WrbA-like"/>
</dbReference>
<name>A0A1R1PZN3_ZANCU</name>
<comment type="similarity">
    <text evidence="1">Belongs to the WrbA family.</text>
</comment>
<dbReference type="AlphaFoldDB" id="A0A1R1PZN3"/>
<proteinExistence type="inferred from homology"/>
<dbReference type="GO" id="GO:0016020">
    <property type="term" value="C:membrane"/>
    <property type="evidence" value="ECO:0007669"/>
    <property type="project" value="TreeGrafter"/>
</dbReference>
<dbReference type="InterPro" id="IPR008254">
    <property type="entry name" value="Flavodoxin/NO_synth"/>
</dbReference>
<reference evidence="4" key="1">
    <citation type="submission" date="2017-01" db="EMBL/GenBank/DDBJ databases">
        <authorList>
            <person name="Wang Y."/>
            <person name="White M."/>
            <person name="Kvist S."/>
            <person name="Moncalvo J.-M."/>
        </authorList>
    </citation>
    <scope>NUCLEOTIDE SEQUENCE [LARGE SCALE GENOMIC DNA]</scope>
    <source>
        <strain evidence="4">COL-18-3</strain>
    </source>
</reference>
<dbReference type="OrthoDB" id="504689at2759"/>
<dbReference type="GO" id="GO:0010181">
    <property type="term" value="F:FMN binding"/>
    <property type="evidence" value="ECO:0007669"/>
    <property type="project" value="InterPro"/>
</dbReference>
<organism evidence="3 4">
    <name type="scientific">Zancudomyces culisetae</name>
    <name type="common">Gut fungus</name>
    <name type="synonym">Smittium culisetae</name>
    <dbReference type="NCBI Taxonomy" id="1213189"/>
    <lineage>
        <taxon>Eukaryota</taxon>
        <taxon>Fungi</taxon>
        <taxon>Fungi incertae sedis</taxon>
        <taxon>Zoopagomycota</taxon>
        <taxon>Kickxellomycotina</taxon>
        <taxon>Harpellomycetes</taxon>
        <taxon>Harpellales</taxon>
        <taxon>Legeriomycetaceae</taxon>
        <taxon>Zancudomyces</taxon>
    </lineage>
</organism>
<dbReference type="PANTHER" id="PTHR30546">
    <property type="entry name" value="FLAVODOXIN-RELATED PROTEIN WRBA-RELATED"/>
    <property type="match status" value="1"/>
</dbReference>
<dbReference type="NCBIfam" id="TIGR01755">
    <property type="entry name" value="flav_wrbA"/>
    <property type="match status" value="1"/>
</dbReference>
<accession>A0A1R1PZN3</accession>
<protein>
    <submittedName>
        <fullName evidence="3">p25 protein</fullName>
    </submittedName>
</protein>
<evidence type="ECO:0000259" key="2">
    <source>
        <dbReference type="PROSITE" id="PS50902"/>
    </source>
</evidence>
<feature type="domain" description="Flavodoxin-like" evidence="2">
    <location>
        <begin position="46"/>
        <end position="234"/>
    </location>
</feature>
<keyword evidence="4" id="KW-1185">Reference proteome</keyword>
<dbReference type="PANTHER" id="PTHR30546:SF23">
    <property type="entry name" value="FLAVOPROTEIN-LIKE PROTEIN YCP4-RELATED"/>
    <property type="match status" value="1"/>
</dbReference>
<dbReference type="Proteomes" id="UP000188320">
    <property type="component" value="Unassembled WGS sequence"/>
</dbReference>
<sequence>MVFCCGLGKSSKKSITSGKAVENKTAGSIKSKKSFKGLAEKKRPTIHVVYYSTYGHIAGLAKEIVKALQSTNLVDVKLFQFPETLSSEILQKMHAPPKDESVPVYTVDAMREADAYMFGSPTRFGTLPGQVKTFIDSLGSLWVSGALVGKMYGVFFGTGSQGGGMETTALSFVINATHLGMIYVPLGPNKAVATYAKTVGGSAYGPGVLAGLDGSKPANEEENESARKYAEYFSKVVVRYNQE</sequence>
<dbReference type="EMBL" id="LSSK01000003">
    <property type="protein sequence ID" value="OMH86400.1"/>
    <property type="molecule type" value="Genomic_DNA"/>
</dbReference>
<dbReference type="GO" id="GO:0003955">
    <property type="term" value="F:NAD(P)H dehydrogenase (quinone) activity"/>
    <property type="evidence" value="ECO:0007669"/>
    <property type="project" value="InterPro"/>
</dbReference>
<dbReference type="NCBIfam" id="NF002999">
    <property type="entry name" value="PRK03767.1"/>
    <property type="match status" value="1"/>
</dbReference>
<dbReference type="InterPro" id="IPR005025">
    <property type="entry name" value="FMN_Rdtase-like_dom"/>
</dbReference>
<evidence type="ECO:0000313" key="3">
    <source>
        <dbReference type="EMBL" id="OMH86400.1"/>
    </source>
</evidence>
<comment type="caution">
    <text evidence="3">The sequence shown here is derived from an EMBL/GenBank/DDBJ whole genome shotgun (WGS) entry which is preliminary data.</text>
</comment>